<keyword evidence="3 7" id="KW-0812">Transmembrane</keyword>
<evidence type="ECO:0000256" key="5">
    <source>
        <dbReference type="ARBA" id="ARBA00023136"/>
    </source>
</evidence>
<keyword evidence="4 7" id="KW-1133">Transmembrane helix</keyword>
<comment type="caution">
    <text evidence="8">The sequence shown here is derived from an EMBL/GenBank/DDBJ whole genome shotgun (WGS) entry which is preliminary data.</text>
</comment>
<accession>A0ABP7QJZ1</accession>
<evidence type="ECO:0000256" key="4">
    <source>
        <dbReference type="ARBA" id="ARBA00022989"/>
    </source>
</evidence>
<comment type="subcellular location">
    <subcellularLocation>
        <location evidence="1">Cell membrane</location>
        <topology evidence="1">Multi-pass membrane protein</topology>
    </subcellularLocation>
</comment>
<feature type="transmembrane region" description="Helical" evidence="7">
    <location>
        <begin position="148"/>
        <end position="170"/>
    </location>
</feature>
<evidence type="ECO:0000256" key="1">
    <source>
        <dbReference type="ARBA" id="ARBA00004651"/>
    </source>
</evidence>
<dbReference type="EMBL" id="BAAAZX010000003">
    <property type="protein sequence ID" value="GAA3983716.1"/>
    <property type="molecule type" value="Genomic_DNA"/>
</dbReference>
<dbReference type="PANTHER" id="PTHR39087:SF2">
    <property type="entry name" value="UPF0104 MEMBRANE PROTEIN MJ1595"/>
    <property type="match status" value="1"/>
</dbReference>
<feature type="transmembrane region" description="Helical" evidence="7">
    <location>
        <begin position="249"/>
        <end position="270"/>
    </location>
</feature>
<dbReference type="InterPro" id="IPR022791">
    <property type="entry name" value="L-PG_synthase/AglD"/>
</dbReference>
<feature type="transmembrane region" description="Helical" evidence="7">
    <location>
        <begin position="282"/>
        <end position="301"/>
    </location>
</feature>
<feature type="transmembrane region" description="Helical" evidence="7">
    <location>
        <begin position="223"/>
        <end position="243"/>
    </location>
</feature>
<reference evidence="9" key="1">
    <citation type="journal article" date="2019" name="Int. J. Syst. Evol. Microbiol.">
        <title>The Global Catalogue of Microorganisms (GCM) 10K type strain sequencing project: providing services to taxonomists for standard genome sequencing and annotation.</title>
        <authorList>
            <consortium name="The Broad Institute Genomics Platform"/>
            <consortium name="The Broad Institute Genome Sequencing Center for Infectious Disease"/>
            <person name="Wu L."/>
            <person name="Ma J."/>
        </authorList>
    </citation>
    <scope>NUCLEOTIDE SEQUENCE [LARGE SCALE GENOMIC DNA]</scope>
    <source>
        <strain evidence="9">JCM 16924</strain>
    </source>
</reference>
<evidence type="ECO:0000313" key="8">
    <source>
        <dbReference type="EMBL" id="GAA3983716.1"/>
    </source>
</evidence>
<dbReference type="Pfam" id="PF03706">
    <property type="entry name" value="LPG_synthase_TM"/>
    <property type="match status" value="1"/>
</dbReference>
<feature type="region of interest" description="Disordered" evidence="6">
    <location>
        <begin position="1"/>
        <end position="22"/>
    </location>
</feature>
<dbReference type="PANTHER" id="PTHR39087">
    <property type="entry name" value="UPF0104 MEMBRANE PROTEIN MJ1595"/>
    <property type="match status" value="1"/>
</dbReference>
<keyword evidence="9" id="KW-1185">Reference proteome</keyword>
<dbReference type="RefSeq" id="WP_345561964.1">
    <property type="nucleotide sequence ID" value="NZ_BAAAZX010000003.1"/>
</dbReference>
<evidence type="ECO:0000256" key="6">
    <source>
        <dbReference type="SAM" id="MobiDB-lite"/>
    </source>
</evidence>
<keyword evidence="2" id="KW-1003">Cell membrane</keyword>
<keyword evidence="5 7" id="KW-0472">Membrane</keyword>
<protein>
    <submittedName>
        <fullName evidence="8">Lysylphosphatidylglycerol synthase domain-containing protein</fullName>
    </submittedName>
</protein>
<evidence type="ECO:0000313" key="9">
    <source>
        <dbReference type="Proteomes" id="UP001500456"/>
    </source>
</evidence>
<feature type="transmembrane region" description="Helical" evidence="7">
    <location>
        <begin position="36"/>
        <end position="53"/>
    </location>
</feature>
<sequence length="329" mass="33024">MTSERVADVGPPGRVRTTSEQVAVTPTRRRACRHTVLALAVLVAAVCLAVRHWPVLETGALRLAVADQGWLLVGATAAGLTWPCAALAQQGAVTSRLPPGRLVATQFAASAAGHVLPAGLGAGAVNLRFLMRCGMPAGRSATAVAVKAAAGGIARGALIAVLAAACPGVLRIPSGWGGWAALVGAALGGTVLLGVRRWPRCRRALGVVLADIRAVHARPRRAAALWGGSLAFALLHALVLIAVTRAVGLPLAPALVALLYLAASCAAALLPTPGGLGSLDAALGLALAAAGAPPAAAASAVLGYRLLTMWLPLVPGLLVLGILIRRKAL</sequence>
<feature type="transmembrane region" description="Helical" evidence="7">
    <location>
        <begin position="107"/>
        <end position="127"/>
    </location>
</feature>
<dbReference type="Proteomes" id="UP001500456">
    <property type="component" value="Unassembled WGS sequence"/>
</dbReference>
<evidence type="ECO:0000256" key="7">
    <source>
        <dbReference type="SAM" id="Phobius"/>
    </source>
</evidence>
<evidence type="ECO:0000256" key="2">
    <source>
        <dbReference type="ARBA" id="ARBA00022475"/>
    </source>
</evidence>
<feature type="transmembrane region" description="Helical" evidence="7">
    <location>
        <begin position="307"/>
        <end position="324"/>
    </location>
</feature>
<name>A0ABP7QJZ1_9ACTN</name>
<organism evidence="8 9">
    <name type="scientific">Streptomyces plumbiresistens</name>
    <dbReference type="NCBI Taxonomy" id="511811"/>
    <lineage>
        <taxon>Bacteria</taxon>
        <taxon>Bacillati</taxon>
        <taxon>Actinomycetota</taxon>
        <taxon>Actinomycetes</taxon>
        <taxon>Kitasatosporales</taxon>
        <taxon>Streptomycetaceae</taxon>
        <taxon>Streptomyces</taxon>
    </lineage>
</organism>
<gene>
    <name evidence="8" type="ORF">GCM10022232_15300</name>
</gene>
<feature type="transmembrane region" description="Helical" evidence="7">
    <location>
        <begin position="176"/>
        <end position="195"/>
    </location>
</feature>
<evidence type="ECO:0000256" key="3">
    <source>
        <dbReference type="ARBA" id="ARBA00022692"/>
    </source>
</evidence>
<proteinExistence type="predicted"/>